<dbReference type="PROSITE" id="PS51257">
    <property type="entry name" value="PROKAR_LIPOPROTEIN"/>
    <property type="match status" value="1"/>
</dbReference>
<dbReference type="AlphaFoldDB" id="A0AAP9G9W0"/>
<gene>
    <name evidence="3" type="ORF">APZ19_03555</name>
    <name evidence="2" type="ORF">D0812_03620</name>
</gene>
<evidence type="ECO:0000256" key="1">
    <source>
        <dbReference type="SAM" id="SignalP"/>
    </source>
</evidence>
<name>A0AAP9G9W0_9VIBR</name>
<evidence type="ECO:0008006" key="6">
    <source>
        <dbReference type="Google" id="ProtNLM"/>
    </source>
</evidence>
<keyword evidence="4" id="KW-1185">Reference proteome</keyword>
<feature type="signal peptide" evidence="1">
    <location>
        <begin position="1"/>
        <end position="20"/>
    </location>
</feature>
<keyword evidence="1" id="KW-0732">Signal</keyword>
<dbReference type="RefSeq" id="WP_054823962.1">
    <property type="nucleotide sequence ID" value="NZ_CP033137.1"/>
</dbReference>
<organism evidence="3 5">
    <name type="scientific">Vibrio owensii</name>
    <dbReference type="NCBI Taxonomy" id="696485"/>
    <lineage>
        <taxon>Bacteria</taxon>
        <taxon>Pseudomonadati</taxon>
        <taxon>Pseudomonadota</taxon>
        <taxon>Gammaproteobacteria</taxon>
        <taxon>Vibrionales</taxon>
        <taxon>Vibrionaceae</taxon>
        <taxon>Vibrio</taxon>
    </lineage>
</organism>
<proteinExistence type="predicted"/>
<dbReference type="EMBL" id="CP045859">
    <property type="protein sequence ID" value="QGH46221.1"/>
    <property type="molecule type" value="Genomic_DNA"/>
</dbReference>
<dbReference type="EMBL" id="CP033137">
    <property type="protein sequence ID" value="AYO13549.1"/>
    <property type="molecule type" value="Genomic_DNA"/>
</dbReference>
<sequence>MKTLFVAVLSALLLSGCAERYFNGPGAEALIYPETHIYQFTVKSTQQTEEKLNMIFDTVDEIDSGASYLVEYRSNKGKKVVYKSLKDKTALRLRADEFVVRQNNSLSNDIQLTITYHALVTHQCAPSEIEEVNVSRNCFSEVARMKQVSHKERIVEEGL</sequence>
<reference evidence="3" key="3">
    <citation type="submission" date="2019-11" db="EMBL/GenBank/DDBJ databases">
        <title>Complete genome sequence of Vibrio owensii SH-14 isolated from shrimp with acute hepatopancreatic necrosis diease.</title>
        <authorList>
            <person name="Liang X."/>
            <person name="Wang Y."/>
        </authorList>
    </citation>
    <scope>NUCLEOTIDE SEQUENCE</scope>
    <source>
        <strain evidence="3">SH14</strain>
    </source>
</reference>
<evidence type="ECO:0000313" key="2">
    <source>
        <dbReference type="EMBL" id="AYO13549.1"/>
    </source>
</evidence>
<reference evidence="3 5" key="1">
    <citation type="journal article" date="2015" name="Genome Announc.">
        <title>Draft Genome Sequence of Vibrio owensii Strain SH-14, Which Causes Shrimp Acute Hepatopancreatic Necrosis Disease.</title>
        <authorList>
            <person name="Liu L."/>
            <person name="Xiao J."/>
            <person name="Xia X."/>
            <person name="Pan Y."/>
            <person name="Yan S."/>
            <person name="Wang Y."/>
        </authorList>
    </citation>
    <scope>NUCLEOTIDE SEQUENCE [LARGE SCALE GENOMIC DNA]</scope>
    <source>
        <strain evidence="3 5">SH14</strain>
    </source>
</reference>
<accession>A0AAP9G9W0</accession>
<evidence type="ECO:0000313" key="5">
    <source>
        <dbReference type="Proteomes" id="UP000390336"/>
    </source>
</evidence>
<feature type="chain" id="PRO_5042890356" description="Lipoprotein" evidence="1">
    <location>
        <begin position="21"/>
        <end position="159"/>
    </location>
</feature>
<evidence type="ECO:0000313" key="3">
    <source>
        <dbReference type="EMBL" id="QGH46221.1"/>
    </source>
</evidence>
<reference evidence="2 4" key="2">
    <citation type="submission" date="2018-10" db="EMBL/GenBank/DDBJ databases">
        <title>Whole Genome of Vibrio owensii strain 170502, isolated from Acute Hepatopancreatic Necrosis Disease (AHPND) shrimp.</title>
        <authorList>
            <person name="Yan M."/>
            <person name="Wang X."/>
            <person name="Wang Y."/>
        </authorList>
    </citation>
    <scope>NUCLEOTIDE SEQUENCE [LARGE SCALE GENOMIC DNA]</scope>
    <source>
        <strain evidence="2 4">1700302</strain>
    </source>
</reference>
<dbReference type="Proteomes" id="UP000390336">
    <property type="component" value="Chromosome 1"/>
</dbReference>
<protein>
    <recommendedName>
        <fullName evidence="6">Lipoprotein</fullName>
    </recommendedName>
</protein>
<evidence type="ECO:0000313" key="4">
    <source>
        <dbReference type="Proteomes" id="UP000272136"/>
    </source>
</evidence>
<dbReference type="Proteomes" id="UP000272136">
    <property type="component" value="Chromosome 1"/>
</dbReference>